<gene>
    <name evidence="5" type="ORF">Dthio_PD3171</name>
</gene>
<dbReference type="PROSITE" id="PS50042">
    <property type="entry name" value="CNMP_BINDING_3"/>
    <property type="match status" value="1"/>
</dbReference>
<dbReference type="PANTHER" id="PTHR48108:SF34">
    <property type="entry name" value="CBS DOMAIN-CONTAINING PROTEIN YHCV"/>
    <property type="match status" value="1"/>
</dbReference>
<dbReference type="InterPro" id="IPR000644">
    <property type="entry name" value="CBS_dom"/>
</dbReference>
<keyword evidence="2" id="KW-0129">CBS domain</keyword>
<dbReference type="eggNOG" id="COG2905">
    <property type="taxonomic scope" value="Bacteria"/>
</dbReference>
<dbReference type="Gene3D" id="2.60.120.10">
    <property type="entry name" value="Jelly Rolls"/>
    <property type="match status" value="1"/>
</dbReference>
<evidence type="ECO:0000256" key="2">
    <source>
        <dbReference type="PROSITE-ProRule" id="PRU00703"/>
    </source>
</evidence>
<dbReference type="GO" id="GO:0008773">
    <property type="term" value="F:[protein-PII] uridylyltransferase activity"/>
    <property type="evidence" value="ECO:0007669"/>
    <property type="project" value="InterPro"/>
</dbReference>
<keyword evidence="1" id="KW-0677">Repeat</keyword>
<reference evidence="5" key="1">
    <citation type="submission" date="2010-05" db="EMBL/GenBank/DDBJ databases">
        <title>The draft genome of Desulfonatronospira thiodismutans ASO3-1.</title>
        <authorList>
            <consortium name="US DOE Joint Genome Institute (JGI-PGF)"/>
            <person name="Lucas S."/>
            <person name="Copeland A."/>
            <person name="Lapidus A."/>
            <person name="Cheng J.-F."/>
            <person name="Bruce D."/>
            <person name="Goodwin L."/>
            <person name="Pitluck S."/>
            <person name="Chertkov O."/>
            <person name="Brettin T."/>
            <person name="Detter J.C."/>
            <person name="Han C."/>
            <person name="Land M.L."/>
            <person name="Hauser L."/>
            <person name="Kyrpides N."/>
            <person name="Mikhailova N."/>
            <person name="Muyzer G."/>
            <person name="Woyke T."/>
        </authorList>
    </citation>
    <scope>NUCLEOTIDE SEQUENCE [LARGE SCALE GENOMIC DNA]</scope>
    <source>
        <strain evidence="5">ASO3-1</strain>
    </source>
</reference>
<dbReference type="Pfam" id="PF00571">
    <property type="entry name" value="CBS"/>
    <property type="match status" value="2"/>
</dbReference>
<dbReference type="SUPFAM" id="SSF51206">
    <property type="entry name" value="cAMP-binding domain-like"/>
    <property type="match status" value="1"/>
</dbReference>
<dbReference type="OrthoDB" id="9808528at2"/>
<dbReference type="InterPro" id="IPR018821">
    <property type="entry name" value="DUF294_put_nucleoTrafse_sb-bd"/>
</dbReference>
<comment type="caution">
    <text evidence="5">The sequence shown here is derived from an EMBL/GenBank/DDBJ whole genome shotgun (WGS) entry which is preliminary data.</text>
</comment>
<dbReference type="InterPro" id="IPR014710">
    <property type="entry name" value="RmlC-like_jellyroll"/>
</dbReference>
<sequence length="645" mass="74123">MFGQKKEGLQAHDPDMVVDFLQGVLPFKDLEHSTLVNLAKNANVDFYPKGTRVLTQDVSEVNYVYLIQKGGVKIYLQDQAGEISLKDYRGEGSVFGALAVIRGSRSSMTVEAVEDTFCFLFPKKSFLELLKTHPGFAQHYLKVFSRDYVQKSLDELRKERLTPKTEGSLYLFTVKVNDVIRRKPEIITPVQSVQQAAQRMSDLGIGSLLIRNEYGKVSGIITDKDIRSKVVAKGLPYSTEVEKVMSSPIKTISAQRVCFDALLDMMSNRIHHLAVQDEDRIIGVITSHDILVLQGESPVYLFKEIMHQNRIERLYELSLKVPLVVRPLIEEGAKANNITRMITILNDLILTRLLTLLQEQLGPPPVPFCWLLMGSEGRKEQTFRTDQDNALVYQDPENEEQKQKAEKYFETFGEEAINHLVKCGYPLCQGGNMASNPKWRQPLSVWKQYFSRWVNRPEPQEVLNSTIFFDFRPAYGDMVLGQELKDELQSLVKGKDMFLRYLAQDCFRTKPPLSFFKNFIVDRDGEHKNRLDLKARGLVPFWDFARVMALKHGIMETNTLERLEMLDREGHMPHNLFVRARESYEFQMQLRFVNQLKLMEAGEQPHNYIDPAELSDLEKQTLKGAFSVISNLQSFLKETFKLNMG</sequence>
<evidence type="ECO:0000259" key="3">
    <source>
        <dbReference type="PROSITE" id="PS50042"/>
    </source>
</evidence>
<dbReference type="InterPro" id="IPR051462">
    <property type="entry name" value="CBS_domain-containing"/>
</dbReference>
<dbReference type="SMART" id="SM00100">
    <property type="entry name" value="cNMP"/>
    <property type="match status" value="1"/>
</dbReference>
<dbReference type="InterPro" id="IPR005105">
    <property type="entry name" value="GlnD_Uridyltrans_N"/>
</dbReference>
<dbReference type="InterPro" id="IPR018490">
    <property type="entry name" value="cNMP-bd_dom_sf"/>
</dbReference>
<dbReference type="PANTHER" id="PTHR48108">
    <property type="entry name" value="CBS DOMAIN-CONTAINING PROTEIN CBSX2, CHLOROPLASTIC"/>
    <property type="match status" value="1"/>
</dbReference>
<dbReference type="PROSITE" id="PS51371">
    <property type="entry name" value="CBS"/>
    <property type="match status" value="2"/>
</dbReference>
<dbReference type="SUPFAM" id="SSF54631">
    <property type="entry name" value="CBS-domain pair"/>
    <property type="match status" value="1"/>
</dbReference>
<dbReference type="Pfam" id="PF10335">
    <property type="entry name" value="DUF294_C"/>
    <property type="match status" value="1"/>
</dbReference>
<dbReference type="RefSeq" id="WP_008868871.1">
    <property type="nucleotide sequence ID" value="NZ_ACJN02000001.1"/>
</dbReference>
<dbReference type="EMBL" id="ACJN02000001">
    <property type="protein sequence ID" value="EFI35742.1"/>
    <property type="molecule type" value="Genomic_DNA"/>
</dbReference>
<protein>
    <submittedName>
        <fullName evidence="5">CBS domain and cyclic nucleotide-regulated nucleotidyltransferase</fullName>
    </submittedName>
</protein>
<proteinExistence type="predicted"/>
<accession>D6SM31</accession>
<keyword evidence="6" id="KW-1185">Reference proteome</keyword>
<dbReference type="CDD" id="cd00038">
    <property type="entry name" value="CAP_ED"/>
    <property type="match status" value="1"/>
</dbReference>
<evidence type="ECO:0000313" key="5">
    <source>
        <dbReference type="EMBL" id="EFI35742.1"/>
    </source>
</evidence>
<feature type="domain" description="CBS" evidence="4">
    <location>
        <begin position="245"/>
        <end position="301"/>
    </location>
</feature>
<dbReference type="Pfam" id="PF03445">
    <property type="entry name" value="DUF294"/>
    <property type="match status" value="1"/>
</dbReference>
<dbReference type="Pfam" id="PF00027">
    <property type="entry name" value="cNMP_binding"/>
    <property type="match status" value="1"/>
</dbReference>
<dbReference type="CDD" id="cd04587">
    <property type="entry name" value="CBS_pair_CAP-ED_NT_Pol-beta-like_DUF294_assoc"/>
    <property type="match status" value="1"/>
</dbReference>
<dbReference type="Proteomes" id="UP000005496">
    <property type="component" value="Unassembled WGS sequence"/>
</dbReference>
<feature type="domain" description="CBS" evidence="4">
    <location>
        <begin position="180"/>
        <end position="237"/>
    </location>
</feature>
<feature type="domain" description="Cyclic nucleotide-binding" evidence="3">
    <location>
        <begin position="26"/>
        <end position="130"/>
    </location>
</feature>
<dbReference type="CDD" id="cd05401">
    <property type="entry name" value="NT_GlnE_GlnD_like"/>
    <property type="match status" value="1"/>
</dbReference>
<dbReference type="InterPro" id="IPR000595">
    <property type="entry name" value="cNMP-bd_dom"/>
</dbReference>
<organism evidence="5 6">
    <name type="scientific">Desulfonatronospira thiodismutans ASO3-1</name>
    <dbReference type="NCBI Taxonomy" id="555779"/>
    <lineage>
        <taxon>Bacteria</taxon>
        <taxon>Pseudomonadati</taxon>
        <taxon>Thermodesulfobacteriota</taxon>
        <taxon>Desulfovibrionia</taxon>
        <taxon>Desulfovibrionales</taxon>
        <taxon>Desulfonatronovibrionaceae</taxon>
        <taxon>Desulfonatronospira</taxon>
    </lineage>
</organism>
<dbReference type="InterPro" id="IPR046342">
    <property type="entry name" value="CBS_dom_sf"/>
</dbReference>
<dbReference type="AlphaFoldDB" id="D6SM31"/>
<evidence type="ECO:0000313" key="6">
    <source>
        <dbReference type="Proteomes" id="UP000005496"/>
    </source>
</evidence>
<dbReference type="SMART" id="SM00116">
    <property type="entry name" value="CBS"/>
    <property type="match status" value="2"/>
</dbReference>
<name>D6SM31_9BACT</name>
<dbReference type="Gene3D" id="3.10.580.10">
    <property type="entry name" value="CBS-domain"/>
    <property type="match status" value="1"/>
</dbReference>
<evidence type="ECO:0000256" key="1">
    <source>
        <dbReference type="ARBA" id="ARBA00022737"/>
    </source>
</evidence>
<evidence type="ECO:0000259" key="4">
    <source>
        <dbReference type="PROSITE" id="PS51371"/>
    </source>
</evidence>